<name>A0A1Y6CZC6_9BACT</name>
<keyword evidence="3 9" id="KW-0597">Phosphoprotein</keyword>
<dbReference type="SUPFAM" id="SSF47384">
    <property type="entry name" value="Homodimeric domain of signal transducing histidine kinase"/>
    <property type="match status" value="1"/>
</dbReference>
<keyword evidence="11" id="KW-0472">Membrane</keyword>
<dbReference type="PANTHER" id="PTHR43047:SF66">
    <property type="entry name" value="HISKA"/>
    <property type="match status" value="1"/>
</dbReference>
<keyword evidence="15" id="KW-1185">Reference proteome</keyword>
<keyword evidence="11" id="KW-0812">Transmembrane</keyword>
<protein>
    <recommendedName>
        <fullName evidence="2">histidine kinase</fullName>
        <ecNumber evidence="2">2.7.13.3</ecNumber>
    </recommendedName>
</protein>
<dbReference type="SMART" id="SM00387">
    <property type="entry name" value="HATPase_c"/>
    <property type="match status" value="1"/>
</dbReference>
<feature type="transmembrane region" description="Helical" evidence="11">
    <location>
        <begin position="344"/>
        <end position="362"/>
    </location>
</feature>
<reference evidence="15" key="1">
    <citation type="submission" date="2017-04" db="EMBL/GenBank/DDBJ databases">
        <authorList>
            <person name="Varghese N."/>
            <person name="Submissions S."/>
        </authorList>
    </citation>
    <scope>NUCLEOTIDE SEQUENCE [LARGE SCALE GENOMIC DNA]</scope>
    <source>
        <strain evidence="15">RKEM611</strain>
    </source>
</reference>
<keyword evidence="5" id="KW-0547">Nucleotide-binding</keyword>
<dbReference type="InterPro" id="IPR003661">
    <property type="entry name" value="HisK_dim/P_dom"/>
</dbReference>
<keyword evidence="4" id="KW-0808">Transferase</keyword>
<dbReference type="InterPro" id="IPR001789">
    <property type="entry name" value="Sig_transdc_resp-reg_receiver"/>
</dbReference>
<dbReference type="GO" id="GO:0009927">
    <property type="term" value="F:histidine phosphotransfer kinase activity"/>
    <property type="evidence" value="ECO:0007669"/>
    <property type="project" value="TreeGrafter"/>
</dbReference>
<keyword evidence="7" id="KW-0067">ATP-binding</keyword>
<evidence type="ECO:0000256" key="8">
    <source>
        <dbReference type="ARBA" id="ARBA00023012"/>
    </source>
</evidence>
<dbReference type="Gene3D" id="1.10.287.130">
    <property type="match status" value="1"/>
</dbReference>
<dbReference type="SMART" id="SM00388">
    <property type="entry name" value="HisKA"/>
    <property type="match status" value="1"/>
</dbReference>
<evidence type="ECO:0000256" key="5">
    <source>
        <dbReference type="ARBA" id="ARBA00022741"/>
    </source>
</evidence>
<dbReference type="Pfam" id="PF00512">
    <property type="entry name" value="HisKA"/>
    <property type="match status" value="1"/>
</dbReference>
<feature type="coiled-coil region" evidence="10">
    <location>
        <begin position="400"/>
        <end position="445"/>
    </location>
</feature>
<feature type="transmembrane region" description="Helical" evidence="11">
    <location>
        <begin position="315"/>
        <end position="332"/>
    </location>
</feature>
<dbReference type="InterPro" id="IPR005467">
    <property type="entry name" value="His_kinase_dom"/>
</dbReference>
<evidence type="ECO:0000256" key="7">
    <source>
        <dbReference type="ARBA" id="ARBA00022840"/>
    </source>
</evidence>
<dbReference type="Gene3D" id="3.40.50.2300">
    <property type="match status" value="1"/>
</dbReference>
<feature type="transmembrane region" description="Helical" evidence="11">
    <location>
        <begin position="287"/>
        <end position="309"/>
    </location>
</feature>
<evidence type="ECO:0000259" key="12">
    <source>
        <dbReference type="PROSITE" id="PS50109"/>
    </source>
</evidence>
<dbReference type="PANTHER" id="PTHR43047">
    <property type="entry name" value="TWO-COMPONENT HISTIDINE PROTEIN KINASE"/>
    <property type="match status" value="1"/>
</dbReference>
<dbReference type="PRINTS" id="PR00344">
    <property type="entry name" value="BCTRLSENSOR"/>
</dbReference>
<dbReference type="InterPro" id="IPR003594">
    <property type="entry name" value="HATPase_dom"/>
</dbReference>
<evidence type="ECO:0000256" key="9">
    <source>
        <dbReference type="PROSITE-ProRule" id="PRU00169"/>
    </source>
</evidence>
<comment type="catalytic activity">
    <reaction evidence="1">
        <text>ATP + protein L-histidine = ADP + protein N-phospho-L-histidine.</text>
        <dbReference type="EC" id="2.7.13.3"/>
    </reaction>
</comment>
<evidence type="ECO:0000256" key="3">
    <source>
        <dbReference type="ARBA" id="ARBA00022553"/>
    </source>
</evidence>
<proteinExistence type="predicted"/>
<dbReference type="SMART" id="SM00448">
    <property type="entry name" value="REC"/>
    <property type="match status" value="1"/>
</dbReference>
<dbReference type="PROSITE" id="PS50110">
    <property type="entry name" value="RESPONSE_REGULATORY"/>
    <property type="match status" value="1"/>
</dbReference>
<dbReference type="CDD" id="cd00082">
    <property type="entry name" value="HisKA"/>
    <property type="match status" value="1"/>
</dbReference>
<keyword evidence="8" id="KW-0902">Two-component regulatory system</keyword>
<dbReference type="CDD" id="cd17546">
    <property type="entry name" value="REC_hyHK_CKI1_RcsC-like"/>
    <property type="match status" value="1"/>
</dbReference>
<dbReference type="InterPro" id="IPR011623">
    <property type="entry name" value="7TMR_DISM_rcpt_extracell_dom1"/>
</dbReference>
<dbReference type="InterPro" id="IPR011006">
    <property type="entry name" value="CheY-like_superfamily"/>
</dbReference>
<dbReference type="InterPro" id="IPR036890">
    <property type="entry name" value="HATPase_C_sf"/>
</dbReference>
<keyword evidence="6 14" id="KW-0418">Kinase</keyword>
<dbReference type="Proteomes" id="UP000192907">
    <property type="component" value="Unassembled WGS sequence"/>
</dbReference>
<feature type="transmembrane region" description="Helical" evidence="11">
    <location>
        <begin position="258"/>
        <end position="275"/>
    </location>
</feature>
<dbReference type="SUPFAM" id="SSF52172">
    <property type="entry name" value="CheY-like"/>
    <property type="match status" value="1"/>
</dbReference>
<dbReference type="GO" id="GO:0005524">
    <property type="term" value="F:ATP binding"/>
    <property type="evidence" value="ECO:0007669"/>
    <property type="project" value="UniProtKB-KW"/>
</dbReference>
<dbReference type="SUPFAM" id="SSF55874">
    <property type="entry name" value="ATPase domain of HSP90 chaperone/DNA topoisomerase II/histidine kinase"/>
    <property type="match status" value="1"/>
</dbReference>
<dbReference type="InterPro" id="IPR004358">
    <property type="entry name" value="Sig_transdc_His_kin-like_C"/>
</dbReference>
<dbReference type="InterPro" id="IPR036097">
    <property type="entry name" value="HisK_dim/P_sf"/>
</dbReference>
<accession>A0A1Y6CZC6</accession>
<sequence>MQCRWICKLMLGVFLNGQALSHESPCLQEHRCRLSGELLQLEKPVEVSGPWSVFWQTLLDPNQVTGNKQEPDITSVSQPWAVDRGISFATYQKEIYFPAEMTVAMQFPTTASARKVWINERLMFEQGTVAKTYEDEEIGANNKLIFVQVRQGWNTLTMQISNFHHYFGGQHRSILIAKPSVMASRVKDTYFKDALVLGAILIMSFYHLFLWAIRRSNRGSLFFAIFCMSIGIRSSFTGPSQILFQILPPESYSNLGPFFEYLGFALITPSFFLFMRSQFREEFSHKLVLTICLPYCVFIPIILTTSSLIYPRLLLPIQLTTVASGVTLLFLLSRAVLRRRNGAVLSICGALIFVFAGMHDIFRAMGSIGGEEWSHIGTFSLLFFQSTLVAYRFTQSFFQLDIAEKNIRALNQDLEHKVDQRTNELADKVEKLNSTQIELNKAIEQEHLANQAKGQFLAKMSHEIRTPLNAITGFVELAEEQLIDRKDENAETIGYLKNIGRSSDHLAKLLNDVLFYTKFTSGKVVWLPEEVNLKELLESIYEQMSIFAMDKKIEFVKSLEVEENIFITIDVAKLTQIIVNLLNNAFKFTDSGKQVSLECSYKKNVLTILVKDQGVGIKEENLKTIFQEFHQVIDKQKVFQQGSGLGLSIVKSLVEHMKGSIQVSSEWGKGTEFKIVLPIEKSSTLREIKGEESFTSEQGRHYTVFAADDNDINRFLIQKRLDKFNLHVEIFVNGQELYNRCLELKPDLILLDLQMPVLDGIETAKLIRKHPEIAEVPIVCLTADVLLETRAKVEAAGMNELLTKPLKKKDLLAVFKKLNFHFELKEEESENKIA</sequence>
<dbReference type="EC" id="2.7.13.3" evidence="2"/>
<dbReference type="PROSITE" id="PS50109">
    <property type="entry name" value="HIS_KIN"/>
    <property type="match status" value="1"/>
</dbReference>
<dbReference type="GO" id="GO:0000155">
    <property type="term" value="F:phosphorelay sensor kinase activity"/>
    <property type="evidence" value="ECO:0007669"/>
    <property type="project" value="InterPro"/>
</dbReference>
<feature type="domain" description="Response regulatory" evidence="13">
    <location>
        <begin position="703"/>
        <end position="819"/>
    </location>
</feature>
<dbReference type="FunFam" id="3.30.565.10:FF:000037">
    <property type="entry name" value="Hybrid sensor histidine kinase/response regulator"/>
    <property type="match status" value="1"/>
</dbReference>
<evidence type="ECO:0000256" key="1">
    <source>
        <dbReference type="ARBA" id="ARBA00000085"/>
    </source>
</evidence>
<evidence type="ECO:0000259" key="13">
    <source>
        <dbReference type="PROSITE" id="PS50110"/>
    </source>
</evidence>
<evidence type="ECO:0000313" key="15">
    <source>
        <dbReference type="Proteomes" id="UP000192907"/>
    </source>
</evidence>
<dbReference type="Gene3D" id="3.30.565.10">
    <property type="entry name" value="Histidine kinase-like ATPase, C-terminal domain"/>
    <property type="match status" value="1"/>
</dbReference>
<evidence type="ECO:0000256" key="6">
    <source>
        <dbReference type="ARBA" id="ARBA00022777"/>
    </source>
</evidence>
<gene>
    <name evidence="14" type="ORF">SAMN06296036_1564</name>
</gene>
<feature type="domain" description="Histidine kinase" evidence="12">
    <location>
        <begin position="459"/>
        <end position="681"/>
    </location>
</feature>
<evidence type="ECO:0000256" key="2">
    <source>
        <dbReference type="ARBA" id="ARBA00012438"/>
    </source>
</evidence>
<keyword evidence="10" id="KW-0175">Coiled coil</keyword>
<dbReference type="GO" id="GO:0005886">
    <property type="term" value="C:plasma membrane"/>
    <property type="evidence" value="ECO:0007669"/>
    <property type="project" value="TreeGrafter"/>
</dbReference>
<keyword evidence="11" id="KW-1133">Transmembrane helix</keyword>
<evidence type="ECO:0000256" key="4">
    <source>
        <dbReference type="ARBA" id="ARBA00022679"/>
    </source>
</evidence>
<feature type="modified residue" description="4-aspartylphosphate" evidence="9">
    <location>
        <position position="752"/>
    </location>
</feature>
<dbReference type="Pfam" id="PF02518">
    <property type="entry name" value="HATPase_c"/>
    <property type="match status" value="1"/>
</dbReference>
<dbReference type="EMBL" id="FWZT01000056">
    <property type="protein sequence ID" value="SMF84516.1"/>
    <property type="molecule type" value="Genomic_DNA"/>
</dbReference>
<evidence type="ECO:0000313" key="14">
    <source>
        <dbReference type="EMBL" id="SMF84516.1"/>
    </source>
</evidence>
<feature type="transmembrane region" description="Helical" evidence="11">
    <location>
        <begin position="194"/>
        <end position="213"/>
    </location>
</feature>
<dbReference type="Pfam" id="PF07695">
    <property type="entry name" value="7TMR-DISM_7TM"/>
    <property type="match status" value="1"/>
</dbReference>
<feature type="transmembrane region" description="Helical" evidence="11">
    <location>
        <begin position="220"/>
        <end position="238"/>
    </location>
</feature>
<evidence type="ECO:0000256" key="10">
    <source>
        <dbReference type="SAM" id="Coils"/>
    </source>
</evidence>
<organism evidence="14 15">
    <name type="scientific">Pseudobacteriovorax antillogorgiicola</name>
    <dbReference type="NCBI Taxonomy" id="1513793"/>
    <lineage>
        <taxon>Bacteria</taxon>
        <taxon>Pseudomonadati</taxon>
        <taxon>Bdellovibrionota</taxon>
        <taxon>Oligoflexia</taxon>
        <taxon>Oligoflexales</taxon>
        <taxon>Pseudobacteriovoracaceae</taxon>
        <taxon>Pseudobacteriovorax</taxon>
    </lineage>
</organism>
<dbReference type="STRING" id="1513793.SAMN06296036_1564"/>
<evidence type="ECO:0000256" key="11">
    <source>
        <dbReference type="SAM" id="Phobius"/>
    </source>
</evidence>
<dbReference type="Pfam" id="PF00072">
    <property type="entry name" value="Response_reg"/>
    <property type="match status" value="1"/>
</dbReference>
<dbReference type="AlphaFoldDB" id="A0A1Y6CZC6"/>